<reference evidence="1" key="2">
    <citation type="journal article" date="2018" name="Sci. Data">
        <title>The draft genome sequence of cork oak.</title>
        <authorList>
            <person name="Ramos A.M."/>
            <person name="Usie A."/>
            <person name="Barbosa P."/>
            <person name="Barros P.M."/>
            <person name="Capote T."/>
            <person name="Chaves I."/>
            <person name="Simoes F."/>
            <person name="Abreu I."/>
            <person name="Carrasquinho I."/>
            <person name="Faro C."/>
            <person name="Guimaraes J.B."/>
            <person name="Mendonca D."/>
            <person name="Nobrega F."/>
            <person name="Rodrigues L."/>
            <person name="Saibo N.J.M."/>
            <person name="Varela M.C."/>
            <person name="Egas C."/>
            <person name="Matos J."/>
            <person name="Miguel C.M."/>
            <person name="Oliveira M.M."/>
            <person name="Ricardo C.P."/>
            <person name="Goncalves S."/>
        </authorList>
    </citation>
    <scope>NUCLEOTIDE SEQUENCE [LARGE SCALE GENOMIC DNA]</scope>
    <source>
        <strain evidence="1">HL8</strain>
    </source>
</reference>
<proteinExistence type="predicted"/>
<organism evidence="1">
    <name type="scientific">Quercus suber</name>
    <name type="common">Cork oak</name>
    <dbReference type="NCBI Taxonomy" id="58331"/>
    <lineage>
        <taxon>Eukaryota</taxon>
        <taxon>Viridiplantae</taxon>
        <taxon>Streptophyta</taxon>
        <taxon>Embryophyta</taxon>
        <taxon>Tracheophyta</taxon>
        <taxon>Spermatophyta</taxon>
        <taxon>Magnoliopsida</taxon>
        <taxon>eudicotyledons</taxon>
        <taxon>Gunneridae</taxon>
        <taxon>Pentapetalae</taxon>
        <taxon>rosids</taxon>
        <taxon>fabids</taxon>
        <taxon>Fagales</taxon>
        <taxon>Fagaceae</taxon>
        <taxon>Quercus</taxon>
    </lineage>
</organism>
<reference evidence="1" key="3">
    <citation type="submission" date="2023-07" db="EMBL/GenBank/DDBJ databases">
        <title>An improved reference 1 genome and first organelle genomes of Quercus suber.</title>
        <authorList>
            <consortium name="Genosuber Consortium"/>
            <person name="Usie A."/>
            <person name="Serra O."/>
            <person name="Barros P."/>
        </authorList>
    </citation>
    <scope>NUCLEOTIDE SEQUENCE</scope>
    <source>
        <strain evidence="1">HL8</strain>
        <tissue evidence="1">Leaves</tissue>
    </source>
</reference>
<comment type="caution">
    <text evidence="1">The sequence shown here is derived from an EMBL/GenBank/DDBJ whole genome shotgun (WGS) entry which is preliminary data.</text>
</comment>
<accession>A0AAW0M709</accession>
<keyword evidence="1" id="KW-0418">Kinase</keyword>
<keyword evidence="1" id="KW-0808">Transferase</keyword>
<evidence type="ECO:0000313" key="1">
    <source>
        <dbReference type="EMBL" id="KAK7858612.1"/>
    </source>
</evidence>
<protein>
    <submittedName>
        <fullName evidence="1">G-type lectin s-receptor-like serine/threonine-protein kinase lecrk1</fullName>
    </submittedName>
</protein>
<dbReference type="AlphaFoldDB" id="A0AAW0M709"/>
<reference evidence="1" key="1">
    <citation type="submission" date="2017-12" db="EMBL/GenBank/DDBJ databases">
        <authorList>
            <person name="Barbosa P."/>
            <person name="Usie A."/>
            <person name="Ramos A.M."/>
        </authorList>
    </citation>
    <scope>NUCLEOTIDE SEQUENCE</scope>
    <source>
        <strain evidence="1">HL8</strain>
        <tissue evidence="1">Leaves</tissue>
    </source>
</reference>
<dbReference type="EMBL" id="PKMF04000018">
    <property type="protein sequence ID" value="KAK7858612.1"/>
    <property type="molecule type" value="Genomic_DNA"/>
</dbReference>
<gene>
    <name evidence="1" type="primary">LECRK1_2</name>
    <name evidence="1" type="ORF">CFP56_011510</name>
</gene>
<dbReference type="GO" id="GO:0016301">
    <property type="term" value="F:kinase activity"/>
    <property type="evidence" value="ECO:0007669"/>
    <property type="project" value="UniProtKB-KW"/>
</dbReference>
<sequence length="173" mass="19276">MATTGEGFSEKMVTLEQEQYLISSCKELNFYRDKAYETGKSLGRQTVLAKGRKQYLRKSCVMGSIIMAYQRNSSDYDGVFRQYIYLKANGTSAGGWLLAWSIIFNIPSDICQAFSLNGGAAPCGFNSYCTLGDHQEPIYNCVPGYAYLDPDNKIKGCKQNFAPQTCDEGLEQV</sequence>
<name>A0AAW0M709_QUESU</name>